<reference evidence="2" key="1">
    <citation type="journal article" date="2023" name="G3 (Bethesda)">
        <title>A reference genome for the long-term kleptoplast-retaining sea slug Elysia crispata morphotype clarki.</title>
        <authorList>
            <person name="Eastman K.E."/>
            <person name="Pendleton A.L."/>
            <person name="Shaikh M.A."/>
            <person name="Suttiyut T."/>
            <person name="Ogas R."/>
            <person name="Tomko P."/>
            <person name="Gavelis G."/>
            <person name="Widhalm J.R."/>
            <person name="Wisecaver J.H."/>
        </authorList>
    </citation>
    <scope>NUCLEOTIDE SEQUENCE</scope>
    <source>
        <strain evidence="2">ECLA1</strain>
    </source>
</reference>
<accession>A0AAE0ZEW8</accession>
<organism evidence="2 3">
    <name type="scientific">Elysia crispata</name>
    <name type="common">lettuce slug</name>
    <dbReference type="NCBI Taxonomy" id="231223"/>
    <lineage>
        <taxon>Eukaryota</taxon>
        <taxon>Metazoa</taxon>
        <taxon>Spiralia</taxon>
        <taxon>Lophotrochozoa</taxon>
        <taxon>Mollusca</taxon>
        <taxon>Gastropoda</taxon>
        <taxon>Heterobranchia</taxon>
        <taxon>Euthyneura</taxon>
        <taxon>Panpulmonata</taxon>
        <taxon>Sacoglossa</taxon>
        <taxon>Placobranchoidea</taxon>
        <taxon>Plakobranchidae</taxon>
        <taxon>Elysia</taxon>
    </lineage>
</organism>
<gene>
    <name evidence="2" type="ORF">RRG08_065433</name>
</gene>
<dbReference type="AlphaFoldDB" id="A0AAE0ZEW8"/>
<feature type="region of interest" description="Disordered" evidence="1">
    <location>
        <begin position="117"/>
        <end position="166"/>
    </location>
</feature>
<evidence type="ECO:0000256" key="1">
    <source>
        <dbReference type="SAM" id="MobiDB-lite"/>
    </source>
</evidence>
<keyword evidence="3" id="KW-1185">Reference proteome</keyword>
<dbReference type="EMBL" id="JAWDGP010004097">
    <property type="protein sequence ID" value="KAK3767920.1"/>
    <property type="molecule type" value="Genomic_DNA"/>
</dbReference>
<proteinExistence type="predicted"/>
<evidence type="ECO:0000313" key="3">
    <source>
        <dbReference type="Proteomes" id="UP001283361"/>
    </source>
</evidence>
<comment type="caution">
    <text evidence="2">The sequence shown here is derived from an EMBL/GenBank/DDBJ whole genome shotgun (WGS) entry which is preliminary data.</text>
</comment>
<protein>
    <submittedName>
        <fullName evidence="2">Uncharacterized protein</fullName>
    </submittedName>
</protein>
<sequence length="215" mass="23780">MEESEARCPAEAYGASQSAIKTSSVRINKLSAVTLPRREFLMSDGRIRALLTPSHSASLRLYERDSSCLFEEIQIGFRHSVAVTGSSSRHPTHHVSTSSRYPLRQGIHLVKVSTSSRYPPRQGIQRVRASTSSRNPPRQGIHRIKESTSSRHPPRQGIHRATASTHQGIHLVKASTASRYPPRHSIHRITASTASRHPQHCGIYSIVGSLLTITS</sequence>
<evidence type="ECO:0000313" key="2">
    <source>
        <dbReference type="EMBL" id="KAK3767920.1"/>
    </source>
</evidence>
<dbReference type="Proteomes" id="UP001283361">
    <property type="component" value="Unassembled WGS sequence"/>
</dbReference>
<name>A0AAE0ZEW8_9GAST</name>